<gene>
    <name evidence="2" type="ORF">OSB04_013504</name>
</gene>
<dbReference type="InterPro" id="IPR044509">
    <property type="entry name" value="RIC2/4"/>
</dbReference>
<evidence type="ECO:0000313" key="3">
    <source>
        <dbReference type="Proteomes" id="UP001172457"/>
    </source>
</evidence>
<dbReference type="PROSITE" id="PS50108">
    <property type="entry name" value="CRIB"/>
    <property type="match status" value="1"/>
</dbReference>
<dbReference type="PANTHER" id="PTHR46931">
    <property type="entry name" value="CRIB DOMAIN-CONTAINING PROTEIN RIC2"/>
    <property type="match status" value="1"/>
</dbReference>
<reference evidence="2" key="1">
    <citation type="submission" date="2023-03" db="EMBL/GenBank/DDBJ databases">
        <title>Chromosome-scale reference genome and RAD-based genetic map of yellow starthistle (Centaurea solstitialis) reveal putative structural variation and QTLs associated with invader traits.</title>
        <authorList>
            <person name="Reatini B."/>
            <person name="Cang F.A."/>
            <person name="Jiang Q."/>
            <person name="Mckibben M.T.W."/>
            <person name="Barker M.S."/>
            <person name="Rieseberg L.H."/>
            <person name="Dlugosch K.M."/>
        </authorList>
    </citation>
    <scope>NUCLEOTIDE SEQUENCE</scope>
    <source>
        <strain evidence="2">CAN-66</strain>
        <tissue evidence="2">Leaf</tissue>
    </source>
</reference>
<evidence type="ECO:0000313" key="2">
    <source>
        <dbReference type="EMBL" id="KAJ9558890.1"/>
    </source>
</evidence>
<dbReference type="PANTHER" id="PTHR46931:SF19">
    <property type="entry name" value="CRIB DOMAIN-CONTAINING PROTEIN"/>
    <property type="match status" value="1"/>
</dbReference>
<dbReference type="EMBL" id="JARYMX010000003">
    <property type="protein sequence ID" value="KAJ9558890.1"/>
    <property type="molecule type" value="Genomic_DNA"/>
</dbReference>
<protein>
    <recommendedName>
        <fullName evidence="1">CRIB domain-containing protein</fullName>
    </recommendedName>
</protein>
<dbReference type="InterPro" id="IPR000095">
    <property type="entry name" value="CRIB_dom"/>
</dbReference>
<name>A0AA38WNF9_9ASTR</name>
<accession>A0AA38WNF9</accession>
<dbReference type="SMART" id="SM00285">
    <property type="entry name" value="PBD"/>
    <property type="match status" value="1"/>
</dbReference>
<proteinExistence type="predicted"/>
<evidence type="ECO:0000259" key="1">
    <source>
        <dbReference type="PROSITE" id="PS50108"/>
    </source>
</evidence>
<organism evidence="2 3">
    <name type="scientific">Centaurea solstitialis</name>
    <name type="common">yellow star-thistle</name>
    <dbReference type="NCBI Taxonomy" id="347529"/>
    <lineage>
        <taxon>Eukaryota</taxon>
        <taxon>Viridiplantae</taxon>
        <taxon>Streptophyta</taxon>
        <taxon>Embryophyta</taxon>
        <taxon>Tracheophyta</taxon>
        <taxon>Spermatophyta</taxon>
        <taxon>Magnoliopsida</taxon>
        <taxon>eudicotyledons</taxon>
        <taxon>Gunneridae</taxon>
        <taxon>Pentapetalae</taxon>
        <taxon>asterids</taxon>
        <taxon>campanulids</taxon>
        <taxon>Asterales</taxon>
        <taxon>Asteraceae</taxon>
        <taxon>Carduoideae</taxon>
        <taxon>Cardueae</taxon>
        <taxon>Centaureinae</taxon>
        <taxon>Centaurea</taxon>
    </lineage>
</organism>
<dbReference type="AlphaFoldDB" id="A0AA38WNF9"/>
<comment type="caution">
    <text evidence="2">The sequence shown here is derived from an EMBL/GenBank/DDBJ whole genome shotgun (WGS) entry which is preliminary data.</text>
</comment>
<sequence length="75" mass="8326">MEDIKIEKELEIGFPTDVKHVTHIGADGTMTTDPDKNWDHIQLPEALSFPTVSMQQFEVALSKEAEKPASPSKCS</sequence>
<feature type="domain" description="CRIB" evidence="1">
    <location>
        <begin position="12"/>
        <end position="25"/>
    </location>
</feature>
<dbReference type="Proteomes" id="UP001172457">
    <property type="component" value="Chromosome 3"/>
</dbReference>
<keyword evidence="3" id="KW-1185">Reference proteome</keyword>